<reference evidence="1 2" key="1">
    <citation type="journal article" date="2022" name="Nat. Plants">
        <title>Genomes of leafy and leafless Platanthera orchids illuminate the evolution of mycoheterotrophy.</title>
        <authorList>
            <person name="Li M.H."/>
            <person name="Liu K.W."/>
            <person name="Li Z."/>
            <person name="Lu H.C."/>
            <person name="Ye Q.L."/>
            <person name="Zhang D."/>
            <person name="Wang J.Y."/>
            <person name="Li Y.F."/>
            <person name="Zhong Z.M."/>
            <person name="Liu X."/>
            <person name="Yu X."/>
            <person name="Liu D.K."/>
            <person name="Tu X.D."/>
            <person name="Liu B."/>
            <person name="Hao Y."/>
            <person name="Liao X.Y."/>
            <person name="Jiang Y.T."/>
            <person name="Sun W.H."/>
            <person name="Chen J."/>
            <person name="Chen Y.Q."/>
            <person name="Ai Y."/>
            <person name="Zhai J.W."/>
            <person name="Wu S.S."/>
            <person name="Zhou Z."/>
            <person name="Hsiao Y.Y."/>
            <person name="Wu W.L."/>
            <person name="Chen Y.Y."/>
            <person name="Lin Y.F."/>
            <person name="Hsu J.L."/>
            <person name="Li C.Y."/>
            <person name="Wang Z.W."/>
            <person name="Zhao X."/>
            <person name="Zhong W.Y."/>
            <person name="Ma X.K."/>
            <person name="Ma L."/>
            <person name="Huang J."/>
            <person name="Chen G.Z."/>
            <person name="Huang M.Z."/>
            <person name="Huang L."/>
            <person name="Peng D.H."/>
            <person name="Luo Y.B."/>
            <person name="Zou S.Q."/>
            <person name="Chen S.P."/>
            <person name="Lan S."/>
            <person name="Tsai W.C."/>
            <person name="Van de Peer Y."/>
            <person name="Liu Z.J."/>
        </authorList>
    </citation>
    <scope>NUCLEOTIDE SEQUENCE [LARGE SCALE GENOMIC DNA]</scope>
    <source>
        <strain evidence="1">Lor287</strain>
    </source>
</reference>
<dbReference type="AlphaFoldDB" id="A0AAP0B3H8"/>
<sequence>MTTLSYVVELEPKLWLPTYLSVYSRGEFVGMKKLTYYASMMNLKESSNLEMKFLLPSKSILGSSVYCSSIHAPFYISYKS</sequence>
<organism evidence="1 2">
    <name type="scientific">Platanthera zijinensis</name>
    <dbReference type="NCBI Taxonomy" id="2320716"/>
    <lineage>
        <taxon>Eukaryota</taxon>
        <taxon>Viridiplantae</taxon>
        <taxon>Streptophyta</taxon>
        <taxon>Embryophyta</taxon>
        <taxon>Tracheophyta</taxon>
        <taxon>Spermatophyta</taxon>
        <taxon>Magnoliopsida</taxon>
        <taxon>Liliopsida</taxon>
        <taxon>Asparagales</taxon>
        <taxon>Orchidaceae</taxon>
        <taxon>Orchidoideae</taxon>
        <taxon>Orchideae</taxon>
        <taxon>Orchidinae</taxon>
        <taxon>Platanthera</taxon>
    </lineage>
</organism>
<proteinExistence type="predicted"/>
<name>A0AAP0B3H8_9ASPA</name>
<comment type="caution">
    <text evidence="1">The sequence shown here is derived from an EMBL/GenBank/DDBJ whole genome shotgun (WGS) entry which is preliminary data.</text>
</comment>
<protein>
    <submittedName>
        <fullName evidence="1">Uncharacterized protein</fullName>
    </submittedName>
</protein>
<dbReference type="Proteomes" id="UP001418222">
    <property type="component" value="Unassembled WGS sequence"/>
</dbReference>
<dbReference type="EMBL" id="JBBWWQ010000016">
    <property type="protein sequence ID" value="KAK8926241.1"/>
    <property type="molecule type" value="Genomic_DNA"/>
</dbReference>
<accession>A0AAP0B3H8</accession>
<keyword evidence="2" id="KW-1185">Reference proteome</keyword>
<evidence type="ECO:0000313" key="2">
    <source>
        <dbReference type="Proteomes" id="UP001418222"/>
    </source>
</evidence>
<evidence type="ECO:0000313" key="1">
    <source>
        <dbReference type="EMBL" id="KAK8926241.1"/>
    </source>
</evidence>
<gene>
    <name evidence="1" type="ORF">KSP39_PZI018737</name>
</gene>